<evidence type="ECO:0000313" key="1">
    <source>
        <dbReference type="EMBL" id="CAG8796350.1"/>
    </source>
</evidence>
<name>A0ACA9RK79_9GLOM</name>
<dbReference type="Proteomes" id="UP000789920">
    <property type="component" value="Unassembled WGS sequence"/>
</dbReference>
<gene>
    <name evidence="1" type="ORF">RPERSI_LOCUS20134</name>
</gene>
<sequence length="84" mass="9896">MSFNKRKDKTTLTNKQRQDIIVHKNKTPNISNVELVDWVKKEFKLDVHPTTIGRLLKNKDDIRNNPSAKRQRTVHHLDLENALL</sequence>
<proteinExistence type="predicted"/>
<protein>
    <submittedName>
        <fullName evidence="1">23340_t:CDS:1</fullName>
    </submittedName>
</protein>
<evidence type="ECO:0000313" key="2">
    <source>
        <dbReference type="Proteomes" id="UP000789920"/>
    </source>
</evidence>
<reference evidence="1" key="1">
    <citation type="submission" date="2021-06" db="EMBL/GenBank/DDBJ databases">
        <authorList>
            <person name="Kallberg Y."/>
            <person name="Tangrot J."/>
            <person name="Rosling A."/>
        </authorList>
    </citation>
    <scope>NUCLEOTIDE SEQUENCE</scope>
    <source>
        <strain evidence="1">MA461A</strain>
    </source>
</reference>
<dbReference type="EMBL" id="CAJVQC010056365">
    <property type="protein sequence ID" value="CAG8796350.1"/>
    <property type="molecule type" value="Genomic_DNA"/>
</dbReference>
<keyword evidence="2" id="KW-1185">Reference proteome</keyword>
<comment type="caution">
    <text evidence="1">The sequence shown here is derived from an EMBL/GenBank/DDBJ whole genome shotgun (WGS) entry which is preliminary data.</text>
</comment>
<accession>A0ACA9RK79</accession>
<feature type="non-terminal residue" evidence="1">
    <location>
        <position position="1"/>
    </location>
</feature>
<feature type="non-terminal residue" evidence="1">
    <location>
        <position position="84"/>
    </location>
</feature>
<organism evidence="1 2">
    <name type="scientific">Racocetra persica</name>
    <dbReference type="NCBI Taxonomy" id="160502"/>
    <lineage>
        <taxon>Eukaryota</taxon>
        <taxon>Fungi</taxon>
        <taxon>Fungi incertae sedis</taxon>
        <taxon>Mucoromycota</taxon>
        <taxon>Glomeromycotina</taxon>
        <taxon>Glomeromycetes</taxon>
        <taxon>Diversisporales</taxon>
        <taxon>Gigasporaceae</taxon>
        <taxon>Racocetra</taxon>
    </lineage>
</organism>